<feature type="signal peptide" evidence="1">
    <location>
        <begin position="1"/>
        <end position="21"/>
    </location>
</feature>
<accession>A0ABV5ZT03</accession>
<organism evidence="3 4">
    <name type="scientific">Allokutzneria oryzae</name>
    <dbReference type="NCBI Taxonomy" id="1378989"/>
    <lineage>
        <taxon>Bacteria</taxon>
        <taxon>Bacillati</taxon>
        <taxon>Actinomycetota</taxon>
        <taxon>Actinomycetes</taxon>
        <taxon>Pseudonocardiales</taxon>
        <taxon>Pseudonocardiaceae</taxon>
        <taxon>Allokutzneria</taxon>
    </lineage>
</organism>
<dbReference type="Proteomes" id="UP001589693">
    <property type="component" value="Unassembled WGS sequence"/>
</dbReference>
<dbReference type="EMBL" id="JBHLZU010000007">
    <property type="protein sequence ID" value="MFB9904012.1"/>
    <property type="molecule type" value="Genomic_DNA"/>
</dbReference>
<reference evidence="3 4" key="1">
    <citation type="submission" date="2024-09" db="EMBL/GenBank/DDBJ databases">
        <authorList>
            <person name="Sun Q."/>
            <person name="Mori K."/>
        </authorList>
    </citation>
    <scope>NUCLEOTIDE SEQUENCE [LARGE SCALE GENOMIC DNA]</scope>
    <source>
        <strain evidence="3 4">TBRC 7907</strain>
    </source>
</reference>
<sequence length="171" mass="18158">MTTRLLATKLIATAVLLTACAATPEPPPPPAPVPEPCLAIKPGIVDAALGFRQLGLEMTNCGTKPYEVNGYPVVKLFDADHNLLDITVGHSATADPGPKPLTIKPGESLEAHFSWRNTVTDIDRVPLTATTLEVAPLEGLPAQKADPKTKLDMGNTSQANVTAWMPRRMSS</sequence>
<keyword evidence="1" id="KW-0732">Signal</keyword>
<evidence type="ECO:0000313" key="3">
    <source>
        <dbReference type="EMBL" id="MFB9904012.1"/>
    </source>
</evidence>
<evidence type="ECO:0000259" key="2">
    <source>
        <dbReference type="Pfam" id="PF14016"/>
    </source>
</evidence>
<gene>
    <name evidence="3" type="ORF">ACFFQA_08680</name>
</gene>
<evidence type="ECO:0000313" key="4">
    <source>
        <dbReference type="Proteomes" id="UP001589693"/>
    </source>
</evidence>
<feature type="domain" description="DUF4232" evidence="2">
    <location>
        <begin position="46"/>
        <end position="164"/>
    </location>
</feature>
<evidence type="ECO:0000256" key="1">
    <source>
        <dbReference type="SAM" id="SignalP"/>
    </source>
</evidence>
<protein>
    <submittedName>
        <fullName evidence="3">DUF4232 domain-containing protein</fullName>
    </submittedName>
</protein>
<dbReference type="RefSeq" id="WP_377851173.1">
    <property type="nucleotide sequence ID" value="NZ_JBHLZU010000007.1"/>
</dbReference>
<dbReference type="Pfam" id="PF14016">
    <property type="entry name" value="DUF4232"/>
    <property type="match status" value="1"/>
</dbReference>
<feature type="chain" id="PRO_5046869844" evidence="1">
    <location>
        <begin position="22"/>
        <end position="171"/>
    </location>
</feature>
<dbReference type="InterPro" id="IPR025326">
    <property type="entry name" value="DUF4232"/>
</dbReference>
<proteinExistence type="predicted"/>
<name>A0ABV5ZT03_9PSEU</name>
<comment type="caution">
    <text evidence="3">The sequence shown here is derived from an EMBL/GenBank/DDBJ whole genome shotgun (WGS) entry which is preliminary data.</text>
</comment>
<dbReference type="PROSITE" id="PS51257">
    <property type="entry name" value="PROKAR_LIPOPROTEIN"/>
    <property type="match status" value="1"/>
</dbReference>
<keyword evidence="4" id="KW-1185">Reference proteome</keyword>